<evidence type="ECO:0000313" key="11">
    <source>
        <dbReference type="EMBL" id="KAG9458790.1"/>
    </source>
</evidence>
<comment type="subcellular location">
    <subcellularLocation>
        <location evidence="1">Nucleus</location>
    </subcellularLocation>
</comment>
<dbReference type="SUPFAM" id="SSF57667">
    <property type="entry name" value="beta-beta-alpha zinc fingers"/>
    <property type="match status" value="2"/>
</dbReference>
<dbReference type="Pfam" id="PF05699">
    <property type="entry name" value="Dimer_Tnp_hAT"/>
    <property type="match status" value="1"/>
</dbReference>
<dbReference type="GO" id="GO:0003677">
    <property type="term" value="F:DNA binding"/>
    <property type="evidence" value="ECO:0007669"/>
    <property type="project" value="UniProtKB-KW"/>
</dbReference>
<name>A0AAV7FC67_ARIFI</name>
<comment type="caution">
    <text evidence="11">The sequence shown here is derived from an EMBL/GenBank/DDBJ whole genome shotgun (WGS) entry which is preliminary data.</text>
</comment>
<evidence type="ECO:0000256" key="8">
    <source>
        <dbReference type="ARBA" id="ARBA00023242"/>
    </source>
</evidence>
<dbReference type="EMBL" id="JAINDJ010000002">
    <property type="protein sequence ID" value="KAG9458790.1"/>
    <property type="molecule type" value="Genomic_DNA"/>
</dbReference>
<keyword evidence="2" id="KW-0479">Metal-binding</keyword>
<evidence type="ECO:0000259" key="10">
    <source>
        <dbReference type="PROSITE" id="PS50808"/>
    </source>
</evidence>
<dbReference type="Pfam" id="PF02892">
    <property type="entry name" value="zf-BED"/>
    <property type="match status" value="2"/>
</dbReference>
<gene>
    <name evidence="11" type="ORF">H6P81_003298</name>
</gene>
<feature type="domain" description="BED-type" evidence="10">
    <location>
        <begin position="176"/>
        <end position="228"/>
    </location>
</feature>
<dbReference type="PANTHER" id="PTHR46481:SF11">
    <property type="entry name" value="ZINC FINGER BED DOMAIN-CONTAINING PROTEIN RICESLEEPER 2-LIKE"/>
    <property type="match status" value="1"/>
</dbReference>
<dbReference type="AlphaFoldDB" id="A0AAV7FC67"/>
<protein>
    <recommendedName>
        <fullName evidence="10">BED-type domain-containing protein</fullName>
    </recommendedName>
</protein>
<keyword evidence="4" id="KW-0862">Zinc</keyword>
<keyword evidence="3 9" id="KW-0863">Zinc-finger</keyword>
<keyword evidence="7" id="KW-0804">Transcription</keyword>
<dbReference type="SMART" id="SM00614">
    <property type="entry name" value="ZnF_BED"/>
    <property type="match status" value="2"/>
</dbReference>
<evidence type="ECO:0000256" key="5">
    <source>
        <dbReference type="ARBA" id="ARBA00023015"/>
    </source>
</evidence>
<evidence type="ECO:0000256" key="4">
    <source>
        <dbReference type="ARBA" id="ARBA00022833"/>
    </source>
</evidence>
<evidence type="ECO:0000313" key="12">
    <source>
        <dbReference type="Proteomes" id="UP000825729"/>
    </source>
</evidence>
<keyword evidence="12" id="KW-1185">Reference proteome</keyword>
<dbReference type="InterPro" id="IPR036236">
    <property type="entry name" value="Znf_C2H2_sf"/>
</dbReference>
<evidence type="ECO:0000256" key="9">
    <source>
        <dbReference type="PROSITE-ProRule" id="PRU00027"/>
    </source>
</evidence>
<sequence>MDADTSGVLNLSNRIFNSEDINLVDDESHISSDATSSSTPLTKKRKLRSKVWLDFERDDTNGIAICRQCKKTFKSTSRLGTSHLRSHLEICDENPGRSSIVVLGNDERKQPFNQEQDINLVDDESHISSDATSSSTPLTKKRKLSFNSEDINLVDDESHISSDATSSSTPLTKKRKLRSKVWLDFERDDTNGIVICRQCKKTFKSTSRLGTSHLRSHLEICDENPGRSSIVVLENDERKQPFNQERSRTDLARMIILHEYPFSIVDHVGFRIYSKNLQPDFNMGDLTKLYKWNIDKKLTSLVLDNSSANDVMTREIVSRLSYKLLLNGVMLHVRCCTHIINLIVQDGVKEIGQVIEKVRASMKFVKSSIAREQFLEKWYPVVARMARDILAIRVFTVASESAFSTGGRVLDDCRSSMNPTTVEALLCAQDWI</sequence>
<dbReference type="Proteomes" id="UP000825729">
    <property type="component" value="Unassembled WGS sequence"/>
</dbReference>
<keyword evidence="8" id="KW-0539">Nucleus</keyword>
<keyword evidence="6" id="KW-0238">DNA-binding</keyword>
<dbReference type="GO" id="GO:0046983">
    <property type="term" value="F:protein dimerization activity"/>
    <property type="evidence" value="ECO:0007669"/>
    <property type="project" value="InterPro"/>
</dbReference>
<feature type="domain" description="BED-type" evidence="10">
    <location>
        <begin position="46"/>
        <end position="98"/>
    </location>
</feature>
<accession>A0AAV7FC67</accession>
<proteinExistence type="predicted"/>
<keyword evidence="5" id="KW-0805">Transcription regulation</keyword>
<dbReference type="InterPro" id="IPR008906">
    <property type="entry name" value="HATC_C_dom"/>
</dbReference>
<dbReference type="PANTHER" id="PTHR46481">
    <property type="entry name" value="ZINC FINGER BED DOMAIN-CONTAINING PROTEIN 4"/>
    <property type="match status" value="1"/>
</dbReference>
<organism evidence="11 12">
    <name type="scientific">Aristolochia fimbriata</name>
    <name type="common">White veined hardy Dutchman's pipe vine</name>
    <dbReference type="NCBI Taxonomy" id="158543"/>
    <lineage>
        <taxon>Eukaryota</taxon>
        <taxon>Viridiplantae</taxon>
        <taxon>Streptophyta</taxon>
        <taxon>Embryophyta</taxon>
        <taxon>Tracheophyta</taxon>
        <taxon>Spermatophyta</taxon>
        <taxon>Magnoliopsida</taxon>
        <taxon>Magnoliidae</taxon>
        <taxon>Piperales</taxon>
        <taxon>Aristolochiaceae</taxon>
        <taxon>Aristolochia</taxon>
    </lineage>
</organism>
<dbReference type="SUPFAM" id="SSF53098">
    <property type="entry name" value="Ribonuclease H-like"/>
    <property type="match status" value="2"/>
</dbReference>
<dbReference type="GO" id="GO:0005634">
    <property type="term" value="C:nucleus"/>
    <property type="evidence" value="ECO:0007669"/>
    <property type="project" value="UniProtKB-SubCell"/>
</dbReference>
<dbReference type="InterPro" id="IPR052035">
    <property type="entry name" value="ZnF_BED_domain_contain"/>
</dbReference>
<evidence type="ECO:0000256" key="3">
    <source>
        <dbReference type="ARBA" id="ARBA00022771"/>
    </source>
</evidence>
<dbReference type="PROSITE" id="PS50808">
    <property type="entry name" value="ZF_BED"/>
    <property type="match status" value="2"/>
</dbReference>
<evidence type="ECO:0000256" key="6">
    <source>
        <dbReference type="ARBA" id="ARBA00023125"/>
    </source>
</evidence>
<reference evidence="11 12" key="1">
    <citation type="submission" date="2021-07" db="EMBL/GenBank/DDBJ databases">
        <title>The Aristolochia fimbriata genome: insights into angiosperm evolution, floral development and chemical biosynthesis.</title>
        <authorList>
            <person name="Jiao Y."/>
        </authorList>
    </citation>
    <scope>NUCLEOTIDE SEQUENCE [LARGE SCALE GENOMIC DNA]</scope>
    <source>
        <strain evidence="11">IBCAS-2021</strain>
        <tissue evidence="11">Leaf</tissue>
    </source>
</reference>
<dbReference type="InterPro" id="IPR012337">
    <property type="entry name" value="RNaseH-like_sf"/>
</dbReference>
<dbReference type="InterPro" id="IPR003656">
    <property type="entry name" value="Znf_BED"/>
</dbReference>
<evidence type="ECO:0000256" key="1">
    <source>
        <dbReference type="ARBA" id="ARBA00004123"/>
    </source>
</evidence>
<evidence type="ECO:0000256" key="2">
    <source>
        <dbReference type="ARBA" id="ARBA00022723"/>
    </source>
</evidence>
<evidence type="ECO:0000256" key="7">
    <source>
        <dbReference type="ARBA" id="ARBA00023163"/>
    </source>
</evidence>
<dbReference type="GO" id="GO:0008270">
    <property type="term" value="F:zinc ion binding"/>
    <property type="evidence" value="ECO:0007669"/>
    <property type="project" value="UniProtKB-KW"/>
</dbReference>